<dbReference type="GO" id="GO:0003677">
    <property type="term" value="F:DNA binding"/>
    <property type="evidence" value="ECO:0007669"/>
    <property type="project" value="InterPro"/>
</dbReference>
<evidence type="ECO:0000313" key="2">
    <source>
        <dbReference type="EMBL" id="OLF13197.1"/>
    </source>
</evidence>
<keyword evidence="3" id="KW-1185">Reference proteome</keyword>
<dbReference type="Gene3D" id="1.10.260.40">
    <property type="entry name" value="lambda repressor-like DNA-binding domains"/>
    <property type="match status" value="1"/>
</dbReference>
<protein>
    <recommendedName>
        <fullName evidence="1">HTH cro/C1-type domain-containing protein</fullName>
    </recommendedName>
</protein>
<dbReference type="CDD" id="cd00093">
    <property type="entry name" value="HTH_XRE"/>
    <property type="match status" value="1"/>
</dbReference>
<dbReference type="Gene3D" id="1.25.40.10">
    <property type="entry name" value="Tetratricopeptide repeat domain"/>
    <property type="match status" value="1"/>
</dbReference>
<dbReference type="SUPFAM" id="SSF47413">
    <property type="entry name" value="lambda repressor-like DNA-binding domains"/>
    <property type="match status" value="1"/>
</dbReference>
<name>A0A7Z0WRX4_9PSEU</name>
<dbReference type="SMART" id="SM00530">
    <property type="entry name" value="HTH_XRE"/>
    <property type="match status" value="1"/>
</dbReference>
<accession>A0A7Z0WRX4</accession>
<sequence>MNVLPADQSFDPHLWDRPQMRVALARRDVSEVYRLLGAVGVSQRQIAALTGQNQSEISDIAQGRQVQAYDLLARIADGLGIPRGYMGLAYTDTTQRLANSTTAHPEDAWMERRTFLGLVSKIVMGATLTAAELNQIAIAPRETPVPQRIGEAEVTQLRAFTRALRTHDAAHGAGSCRDAILAHTHWAQSLLTADYTDQVRPDLLSAVAEARTLAGWTAHDLGLAREARQYLTQALQDTQQAGQPAHSAIVLYYLGRVPLDNGDPVEALKLFQLGQIAAQDSRLTTPVAFLLANEAVAYAHLGDGRQAITALRRAEDEYAHTGQDDAHPEFTHMFDEVALNTAAARVHSHLGLTDSEHREQAITRLARTFDQDNGGRGRQRAFNQAWLATCHLADGDPATGTTIGMHALDAARSITSPRLLEALAPLQAQTRRYPRHDEARELAHTLQALRNAG</sequence>
<dbReference type="EMBL" id="MSIF01000002">
    <property type="protein sequence ID" value="OLF13197.1"/>
    <property type="molecule type" value="Genomic_DNA"/>
</dbReference>
<proteinExistence type="predicted"/>
<evidence type="ECO:0000259" key="1">
    <source>
        <dbReference type="PROSITE" id="PS50943"/>
    </source>
</evidence>
<dbReference type="InterPro" id="IPR010982">
    <property type="entry name" value="Lambda_DNA-bd_dom_sf"/>
</dbReference>
<dbReference type="RefSeq" id="WP_075132103.1">
    <property type="nucleotide sequence ID" value="NZ_MSIF01000002.1"/>
</dbReference>
<organism evidence="2 3">
    <name type="scientific">Actinophytocola xinjiangensis</name>
    <dbReference type="NCBI Taxonomy" id="485602"/>
    <lineage>
        <taxon>Bacteria</taxon>
        <taxon>Bacillati</taxon>
        <taxon>Actinomycetota</taxon>
        <taxon>Actinomycetes</taxon>
        <taxon>Pseudonocardiales</taxon>
        <taxon>Pseudonocardiaceae</taxon>
    </lineage>
</organism>
<dbReference type="AlphaFoldDB" id="A0A7Z0WRX4"/>
<evidence type="ECO:0000313" key="3">
    <source>
        <dbReference type="Proteomes" id="UP000185696"/>
    </source>
</evidence>
<dbReference type="SUPFAM" id="SSF48452">
    <property type="entry name" value="TPR-like"/>
    <property type="match status" value="1"/>
</dbReference>
<dbReference type="Proteomes" id="UP000185696">
    <property type="component" value="Unassembled WGS sequence"/>
</dbReference>
<dbReference type="PROSITE" id="PS50943">
    <property type="entry name" value="HTH_CROC1"/>
    <property type="match status" value="1"/>
</dbReference>
<reference evidence="2 3" key="1">
    <citation type="submission" date="2016-12" db="EMBL/GenBank/DDBJ databases">
        <title>The draft genome sequence of Actinophytocola xinjiangensis.</title>
        <authorList>
            <person name="Wang W."/>
            <person name="Yuan L."/>
        </authorList>
    </citation>
    <scope>NUCLEOTIDE SEQUENCE [LARGE SCALE GENOMIC DNA]</scope>
    <source>
        <strain evidence="2 3">CGMCC 4.4663</strain>
    </source>
</reference>
<dbReference type="OrthoDB" id="3213425at2"/>
<dbReference type="InterPro" id="IPR001387">
    <property type="entry name" value="Cro/C1-type_HTH"/>
</dbReference>
<gene>
    <name evidence="2" type="ORF">BLA60_06685</name>
</gene>
<comment type="caution">
    <text evidence="2">The sequence shown here is derived from an EMBL/GenBank/DDBJ whole genome shotgun (WGS) entry which is preliminary data.</text>
</comment>
<feature type="domain" description="HTH cro/C1-type" evidence="1">
    <location>
        <begin position="40"/>
        <end position="86"/>
    </location>
</feature>
<dbReference type="InterPro" id="IPR011990">
    <property type="entry name" value="TPR-like_helical_dom_sf"/>
</dbReference>